<keyword evidence="2" id="KW-1185">Reference proteome</keyword>
<dbReference type="Proteomes" id="UP000238413">
    <property type="component" value="Chromosome"/>
</dbReference>
<reference evidence="1 2" key="1">
    <citation type="submission" date="2018-02" db="EMBL/GenBank/DDBJ databases">
        <title>Complete genome sequence of Streptomyces dengpaensis, the producer of angucyclines.</title>
        <authorList>
            <person name="Yumei L."/>
        </authorList>
    </citation>
    <scope>NUCLEOTIDE SEQUENCE [LARGE SCALE GENOMIC DNA]</scope>
    <source>
        <strain evidence="1 2">XZHG99</strain>
    </source>
</reference>
<sequence>MIARQLDQIAPGTVLVRITPVTHDGRPRTWVTLDAATGPVEADRDAHRAAYGLLRRMFPGSDWTRAVLYDARTGYVTYDEPTAPAELGLYTAEEADQ</sequence>
<protein>
    <submittedName>
        <fullName evidence="1">Uncharacterized protein</fullName>
    </submittedName>
</protein>
<dbReference type="EMBL" id="CP026652">
    <property type="protein sequence ID" value="AVH61400.1"/>
    <property type="molecule type" value="Genomic_DNA"/>
</dbReference>
<name>A0ABM6T3I4_9ACTN</name>
<evidence type="ECO:0000313" key="2">
    <source>
        <dbReference type="Proteomes" id="UP000238413"/>
    </source>
</evidence>
<evidence type="ECO:0000313" key="1">
    <source>
        <dbReference type="EMBL" id="AVH61400.1"/>
    </source>
</evidence>
<gene>
    <name evidence="1" type="ORF">C4B68_24545</name>
</gene>
<proteinExistence type="predicted"/>
<accession>A0ABM6T3I4</accession>
<organism evidence="1 2">
    <name type="scientific">Streptomyces dengpaensis</name>
    <dbReference type="NCBI Taxonomy" id="2049881"/>
    <lineage>
        <taxon>Bacteria</taxon>
        <taxon>Bacillati</taxon>
        <taxon>Actinomycetota</taxon>
        <taxon>Actinomycetes</taxon>
        <taxon>Kitasatosporales</taxon>
        <taxon>Streptomycetaceae</taxon>
        <taxon>Streptomyces</taxon>
    </lineage>
</organism>